<keyword evidence="4" id="KW-0472">Membrane</keyword>
<dbReference type="Proteomes" id="UP000596660">
    <property type="component" value="Unplaced"/>
</dbReference>
<dbReference type="InterPro" id="IPR038538">
    <property type="entry name" value="MTERF_sf"/>
</dbReference>
<dbReference type="GO" id="GO:0006353">
    <property type="term" value="P:DNA-templated transcription termination"/>
    <property type="evidence" value="ECO:0007669"/>
    <property type="project" value="UniProtKB-KW"/>
</dbReference>
<keyword evidence="2" id="KW-0804">Transcription</keyword>
<keyword evidence="6" id="KW-1185">Reference proteome</keyword>
<dbReference type="PANTHER" id="PTHR13068">
    <property type="entry name" value="CGI-12 PROTEIN-RELATED"/>
    <property type="match status" value="1"/>
</dbReference>
<feature type="transmembrane region" description="Helical" evidence="4">
    <location>
        <begin position="297"/>
        <end position="318"/>
    </location>
</feature>
<protein>
    <submittedName>
        <fullName evidence="5">Uncharacterized protein</fullName>
    </submittedName>
</protein>
<dbReference type="EnsemblPlants" id="AUR62021991-RA">
    <property type="protein sequence ID" value="AUR62021991-RA:cds"/>
    <property type="gene ID" value="AUR62021991"/>
</dbReference>
<dbReference type="PANTHER" id="PTHR13068:SF231">
    <property type="entry name" value="TRANSCRIPTION TERMINATION FACTOR MTERF2, CHLOROPLASTIC-LIKE"/>
    <property type="match status" value="1"/>
</dbReference>
<reference evidence="5" key="1">
    <citation type="journal article" date="2017" name="Nature">
        <title>The genome of Chenopodium quinoa.</title>
        <authorList>
            <person name="Jarvis D.E."/>
            <person name="Ho Y.S."/>
            <person name="Lightfoot D.J."/>
            <person name="Schmoeckel S.M."/>
            <person name="Li B."/>
            <person name="Borm T.J.A."/>
            <person name="Ohyanagi H."/>
            <person name="Mineta K."/>
            <person name="Michell C.T."/>
            <person name="Saber N."/>
            <person name="Kharbatia N.M."/>
            <person name="Rupper R.R."/>
            <person name="Sharp A.R."/>
            <person name="Dally N."/>
            <person name="Boughton B.A."/>
            <person name="Woo Y.H."/>
            <person name="Gao G."/>
            <person name="Schijlen E.G.W.M."/>
            <person name="Guo X."/>
            <person name="Momin A.A."/>
            <person name="Negrao S."/>
            <person name="Al-Babili S."/>
            <person name="Gehring C."/>
            <person name="Roessner U."/>
            <person name="Jung C."/>
            <person name="Murphy K."/>
            <person name="Arold S.T."/>
            <person name="Gojobori T."/>
            <person name="van der Linden C.G."/>
            <person name="van Loo E.N."/>
            <person name="Jellen E.N."/>
            <person name="Maughan P.J."/>
            <person name="Tester M."/>
        </authorList>
    </citation>
    <scope>NUCLEOTIDE SEQUENCE [LARGE SCALE GENOMIC DNA]</scope>
    <source>
        <strain evidence="5">cv. PI 614886</strain>
    </source>
</reference>
<dbReference type="GO" id="GO:0003676">
    <property type="term" value="F:nucleic acid binding"/>
    <property type="evidence" value="ECO:0007669"/>
    <property type="project" value="InterPro"/>
</dbReference>
<dbReference type="Gramene" id="AUR62021991-RA">
    <property type="protein sequence ID" value="AUR62021991-RA:cds"/>
    <property type="gene ID" value="AUR62021991"/>
</dbReference>
<evidence type="ECO:0000313" key="6">
    <source>
        <dbReference type="Proteomes" id="UP000596660"/>
    </source>
</evidence>
<evidence type="ECO:0000256" key="3">
    <source>
        <dbReference type="ARBA" id="ARBA00022946"/>
    </source>
</evidence>
<keyword evidence="4" id="KW-1133">Transmembrane helix</keyword>
<dbReference type="AlphaFoldDB" id="A0A803M209"/>
<reference evidence="5" key="2">
    <citation type="submission" date="2021-03" db="UniProtKB">
        <authorList>
            <consortium name="EnsemblPlants"/>
        </authorList>
    </citation>
    <scope>IDENTIFICATION</scope>
</reference>
<evidence type="ECO:0000256" key="2">
    <source>
        <dbReference type="ARBA" id="ARBA00022472"/>
    </source>
</evidence>
<sequence length="362" mass="41427">MLKLCSNGVQFRTHLSLHLNRLFLYSTSSATENSPSSMVDFMVKSLGFSREEAAISWSKVSKSNRIKSTQNPYLVVDCLKQRGFSNTQMKRLILSLPILLKCSVDRTLIPKFKALEELGISGSDLADIVSSNSTILRRDFTNRIIAMISYVKSIVGDDKKFFKLLKRSYWLMSVDISAGLQPNIELFRKYGFSNERILFLLVQYTEIFGHDPKRVEEIVKRVHEEFGIPPKLIQFSDAVVLLASLSEKTLETKYGIFRSFGWTDSDIKVMMRKTPRCLVLSEKTFVLEERKLVTVKVGMLTAVCSFYLLELYCFFDAFHGDTVGKGLRNSKLRVCVLLTAGIMFLTMWRFYTVAVLKVKWGK</sequence>
<comment type="similarity">
    <text evidence="1">Belongs to the mTERF family.</text>
</comment>
<dbReference type="Gene3D" id="1.25.70.10">
    <property type="entry name" value="Transcription termination factor 3, mitochondrial"/>
    <property type="match status" value="1"/>
</dbReference>
<keyword evidence="2" id="KW-0805">Transcription regulation</keyword>
<accession>A0A803M209</accession>
<dbReference type="SMART" id="SM00733">
    <property type="entry name" value="Mterf"/>
    <property type="match status" value="6"/>
</dbReference>
<feature type="transmembrane region" description="Helical" evidence="4">
    <location>
        <begin position="330"/>
        <end position="351"/>
    </location>
</feature>
<dbReference type="OMA" id="WSHSDIC"/>
<organism evidence="5 6">
    <name type="scientific">Chenopodium quinoa</name>
    <name type="common">Quinoa</name>
    <dbReference type="NCBI Taxonomy" id="63459"/>
    <lineage>
        <taxon>Eukaryota</taxon>
        <taxon>Viridiplantae</taxon>
        <taxon>Streptophyta</taxon>
        <taxon>Embryophyta</taxon>
        <taxon>Tracheophyta</taxon>
        <taxon>Spermatophyta</taxon>
        <taxon>Magnoliopsida</taxon>
        <taxon>eudicotyledons</taxon>
        <taxon>Gunneridae</taxon>
        <taxon>Pentapetalae</taxon>
        <taxon>Caryophyllales</taxon>
        <taxon>Chenopodiaceae</taxon>
        <taxon>Chenopodioideae</taxon>
        <taxon>Atripliceae</taxon>
        <taxon>Chenopodium</taxon>
    </lineage>
</organism>
<proteinExistence type="inferred from homology"/>
<dbReference type="InterPro" id="IPR003690">
    <property type="entry name" value="MTERF"/>
</dbReference>
<name>A0A803M209_CHEQI</name>
<evidence type="ECO:0000256" key="4">
    <source>
        <dbReference type="SAM" id="Phobius"/>
    </source>
</evidence>
<keyword evidence="4" id="KW-0812">Transmembrane</keyword>
<evidence type="ECO:0000313" key="5">
    <source>
        <dbReference type="EnsemblPlants" id="AUR62021991-RA:cds"/>
    </source>
</evidence>
<keyword evidence="3" id="KW-0809">Transit peptide</keyword>
<evidence type="ECO:0000256" key="1">
    <source>
        <dbReference type="ARBA" id="ARBA00007692"/>
    </source>
</evidence>
<keyword evidence="2" id="KW-0806">Transcription termination</keyword>
<dbReference type="Pfam" id="PF02536">
    <property type="entry name" value="mTERF"/>
    <property type="match status" value="1"/>
</dbReference>